<dbReference type="EMBL" id="AWUE01014597">
    <property type="protein sequence ID" value="OMP02701.1"/>
    <property type="molecule type" value="Genomic_DNA"/>
</dbReference>
<evidence type="ECO:0000313" key="2">
    <source>
        <dbReference type="Proteomes" id="UP000187203"/>
    </source>
</evidence>
<accession>A0A1R3K6J4</accession>
<comment type="caution">
    <text evidence="1">The sequence shown here is derived from an EMBL/GenBank/DDBJ whole genome shotgun (WGS) entry which is preliminary data.</text>
</comment>
<reference evidence="2" key="1">
    <citation type="submission" date="2013-09" db="EMBL/GenBank/DDBJ databases">
        <title>Corchorus olitorius genome sequencing.</title>
        <authorList>
            <person name="Alam M."/>
            <person name="Haque M.S."/>
            <person name="Islam M.S."/>
            <person name="Emdad E.M."/>
            <person name="Islam M.M."/>
            <person name="Ahmed B."/>
            <person name="Halim A."/>
            <person name="Hossen Q.M.M."/>
            <person name="Hossain M.Z."/>
            <person name="Ahmed R."/>
            <person name="Khan M.M."/>
            <person name="Islam R."/>
            <person name="Rashid M.M."/>
            <person name="Khan S.A."/>
            <person name="Rahman M.S."/>
            <person name="Alam M."/>
            <person name="Yahiya A.S."/>
            <person name="Khan M.S."/>
            <person name="Azam M.S."/>
            <person name="Haque T."/>
            <person name="Lashkar M.Z.H."/>
            <person name="Akhand A.I."/>
            <person name="Morshed G."/>
            <person name="Roy S."/>
            <person name="Uddin K.S."/>
            <person name="Rabeya T."/>
            <person name="Hossain A.S."/>
            <person name="Chowdhury A."/>
            <person name="Snigdha A.R."/>
            <person name="Mortoza M.S."/>
            <person name="Matin S.A."/>
            <person name="Hoque S.M.E."/>
            <person name="Islam M.K."/>
            <person name="Roy D.K."/>
            <person name="Haider R."/>
            <person name="Moosa M.M."/>
            <person name="Elias S.M."/>
            <person name="Hasan A.M."/>
            <person name="Jahan S."/>
            <person name="Shafiuddin M."/>
            <person name="Mahmood N."/>
            <person name="Shommy N.S."/>
        </authorList>
    </citation>
    <scope>NUCLEOTIDE SEQUENCE [LARGE SCALE GENOMIC DNA]</scope>
    <source>
        <strain evidence="2">cv. O-4</strain>
    </source>
</reference>
<name>A0A1R3K6J4_9ROSI</name>
<sequence length="46" mass="5112">MARAQLTSMSRAQLTSSLVKGERIVRSVLTARLRVLKNARVGPFIE</sequence>
<evidence type="ECO:0000313" key="1">
    <source>
        <dbReference type="EMBL" id="OMP02701.1"/>
    </source>
</evidence>
<dbReference type="OrthoDB" id="1742926at2759"/>
<proteinExistence type="predicted"/>
<protein>
    <submittedName>
        <fullName evidence="1">Uncharacterized protein</fullName>
    </submittedName>
</protein>
<keyword evidence="2" id="KW-1185">Reference proteome</keyword>
<dbReference type="AlphaFoldDB" id="A0A1R3K6J4"/>
<dbReference type="Proteomes" id="UP000187203">
    <property type="component" value="Unassembled WGS sequence"/>
</dbReference>
<gene>
    <name evidence="1" type="ORF">COLO4_10896</name>
</gene>
<organism evidence="1 2">
    <name type="scientific">Corchorus olitorius</name>
    <dbReference type="NCBI Taxonomy" id="93759"/>
    <lineage>
        <taxon>Eukaryota</taxon>
        <taxon>Viridiplantae</taxon>
        <taxon>Streptophyta</taxon>
        <taxon>Embryophyta</taxon>
        <taxon>Tracheophyta</taxon>
        <taxon>Spermatophyta</taxon>
        <taxon>Magnoliopsida</taxon>
        <taxon>eudicotyledons</taxon>
        <taxon>Gunneridae</taxon>
        <taxon>Pentapetalae</taxon>
        <taxon>rosids</taxon>
        <taxon>malvids</taxon>
        <taxon>Malvales</taxon>
        <taxon>Malvaceae</taxon>
        <taxon>Grewioideae</taxon>
        <taxon>Apeibeae</taxon>
        <taxon>Corchorus</taxon>
    </lineage>
</organism>